<reference evidence="2" key="1">
    <citation type="submission" date="2020-06" db="EMBL/GenBank/DDBJ databases">
        <title>Draft genome of Bugula neritina, a colonial animal packing powerful symbionts and potential medicines.</title>
        <authorList>
            <person name="Rayko M."/>
        </authorList>
    </citation>
    <scope>NUCLEOTIDE SEQUENCE [LARGE SCALE GENOMIC DNA]</scope>
    <source>
        <strain evidence="2">Kwan_BN1</strain>
    </source>
</reference>
<gene>
    <name evidence="2" type="ORF">EB796_019524</name>
</gene>
<accession>A0A7J7J7I4</accession>
<feature type="transmembrane region" description="Helical" evidence="1">
    <location>
        <begin position="251"/>
        <end position="269"/>
    </location>
</feature>
<feature type="transmembrane region" description="Helical" evidence="1">
    <location>
        <begin position="413"/>
        <end position="433"/>
    </location>
</feature>
<evidence type="ECO:0000313" key="2">
    <source>
        <dbReference type="EMBL" id="KAF6022170.1"/>
    </source>
</evidence>
<proteinExistence type="predicted"/>
<keyword evidence="1" id="KW-1133">Transmembrane helix</keyword>
<feature type="transmembrane region" description="Helical" evidence="1">
    <location>
        <begin position="359"/>
        <end position="380"/>
    </location>
</feature>
<dbReference type="PANTHER" id="PTHR16189">
    <property type="entry name" value="TRANSMEMBRANE PROTEIN 104-RELATED"/>
    <property type="match status" value="1"/>
</dbReference>
<feature type="transmembrane region" description="Helical" evidence="1">
    <location>
        <begin position="210"/>
        <end position="231"/>
    </location>
</feature>
<dbReference type="PANTHER" id="PTHR16189:SF6">
    <property type="entry name" value="AMINO ACID TRANSPORTER TRANSMEMBRANE DOMAIN-CONTAINING PROTEIN"/>
    <property type="match status" value="1"/>
</dbReference>
<dbReference type="AlphaFoldDB" id="A0A7J7J7I4"/>
<keyword evidence="1" id="KW-0812">Transmembrane</keyword>
<evidence type="ECO:0000256" key="1">
    <source>
        <dbReference type="SAM" id="Phobius"/>
    </source>
</evidence>
<feature type="transmembrane region" description="Helical" evidence="1">
    <location>
        <begin position="445"/>
        <end position="465"/>
    </location>
</feature>
<feature type="transmembrane region" description="Helical" evidence="1">
    <location>
        <begin position="47"/>
        <end position="69"/>
    </location>
</feature>
<sequence length="510" mass="57020">MPSSSPTSFSSNILVYLQCYFVTIAYTLGTGILGLPVSLARAGLTPLLLMLTICLLTQIISIIFVTDALQKLVYIQLHGEPVEDNSKKDVKESYDRIPLAESSVTDESCFSDVDSAEERSLFSKTESSSDEMPAVNIFILAKVFLPRVLSYACTMNFLFFFSVAGISYALAGSQAYAEVFHINSALTVTPFFCWLLNLLAVFGRKLVSPLVSVLTLFKGSLLLVAAIIAFVVGTTVHDRISNDFRYAGDTFMLVTVAVGGTYLTLPFLFTKIKYVEHEIRYLRISTTFGLITVYILEILWCWATLDVVPQIDPCSVSLSQTNNGTYCLPPDYTLQSAAENGEISTIPFTKVINSLYPQYSWVATIISLFIMVSITVSYLFNSTILCHTVEGVITSWWKESWNKCDFMEIKCQNVTSSLANIVFLSVIFIVAMFNPKSFLQVVEKLMSFGLNFGLGFFISFIVWRCTSKKYRDLDVPLPLSKVQIHLQYIVIVFFMTASIYDIVVWISESV</sequence>
<protein>
    <submittedName>
        <fullName evidence="2">Uncharacterized protein</fullName>
    </submittedName>
</protein>
<evidence type="ECO:0000313" key="3">
    <source>
        <dbReference type="Proteomes" id="UP000593567"/>
    </source>
</evidence>
<keyword evidence="3" id="KW-1185">Reference proteome</keyword>
<feature type="transmembrane region" description="Helical" evidence="1">
    <location>
        <begin position="12"/>
        <end position="35"/>
    </location>
</feature>
<name>A0A7J7J7I4_BUGNE</name>
<feature type="transmembrane region" description="Helical" evidence="1">
    <location>
        <begin position="281"/>
        <end position="305"/>
    </location>
</feature>
<dbReference type="OrthoDB" id="19473at2759"/>
<feature type="transmembrane region" description="Helical" evidence="1">
    <location>
        <begin position="148"/>
        <end position="170"/>
    </location>
</feature>
<dbReference type="EMBL" id="VXIV02002887">
    <property type="protein sequence ID" value="KAF6022170.1"/>
    <property type="molecule type" value="Genomic_DNA"/>
</dbReference>
<dbReference type="Proteomes" id="UP000593567">
    <property type="component" value="Unassembled WGS sequence"/>
</dbReference>
<organism evidence="2 3">
    <name type="scientific">Bugula neritina</name>
    <name type="common">Brown bryozoan</name>
    <name type="synonym">Sertularia neritina</name>
    <dbReference type="NCBI Taxonomy" id="10212"/>
    <lineage>
        <taxon>Eukaryota</taxon>
        <taxon>Metazoa</taxon>
        <taxon>Spiralia</taxon>
        <taxon>Lophotrochozoa</taxon>
        <taxon>Bryozoa</taxon>
        <taxon>Gymnolaemata</taxon>
        <taxon>Cheilostomatida</taxon>
        <taxon>Flustrina</taxon>
        <taxon>Buguloidea</taxon>
        <taxon>Bugulidae</taxon>
        <taxon>Bugula</taxon>
    </lineage>
</organism>
<feature type="transmembrane region" description="Helical" evidence="1">
    <location>
        <begin position="486"/>
        <end position="507"/>
    </location>
</feature>
<feature type="transmembrane region" description="Helical" evidence="1">
    <location>
        <begin position="182"/>
        <end position="203"/>
    </location>
</feature>
<keyword evidence="1" id="KW-0472">Membrane</keyword>
<comment type="caution">
    <text evidence="2">The sequence shown here is derived from an EMBL/GenBank/DDBJ whole genome shotgun (WGS) entry which is preliminary data.</text>
</comment>